<evidence type="ECO:0000256" key="5">
    <source>
        <dbReference type="ARBA" id="ARBA00034031"/>
    </source>
</evidence>
<dbReference type="PANTHER" id="PTHR13070">
    <property type="entry name" value="TRNA-SPLICING ENDONUCLEASE SUBUNIT SEN34-RELATED"/>
    <property type="match status" value="1"/>
</dbReference>
<dbReference type="EC" id="4.6.1.16" evidence="2"/>
<dbReference type="SUPFAM" id="SSF53032">
    <property type="entry name" value="tRNA-intron endonuclease catalytic domain-like"/>
    <property type="match status" value="1"/>
</dbReference>
<evidence type="ECO:0000313" key="7">
    <source>
        <dbReference type="EMBL" id="OMJ74320.1"/>
    </source>
</evidence>
<dbReference type="Proteomes" id="UP000187209">
    <property type="component" value="Unassembled WGS sequence"/>
</dbReference>
<sequence length="167" mass="19242">MMPILIRSDNGRNTGIFESIDLWKVLRQELRIYAKPIGSLPHSLQNKLLGPPFLINDIQLQYLKELNKIDFDPGITGEIYEVFKEFTRKGYMLKDGMKFGCDFVGYPGDPLYCHATLMIVVTNFIEKFRLVELGRIAHDTQKELVMAWKDEEGVKIMKLAWVSTGAR</sequence>
<evidence type="ECO:0000259" key="6">
    <source>
        <dbReference type="Pfam" id="PF01974"/>
    </source>
</evidence>
<dbReference type="OrthoDB" id="10249562at2759"/>
<dbReference type="GO" id="GO:0000379">
    <property type="term" value="P:tRNA-type intron splice site recognition and cleavage"/>
    <property type="evidence" value="ECO:0007669"/>
    <property type="project" value="TreeGrafter"/>
</dbReference>
<reference evidence="7 8" key="1">
    <citation type="submission" date="2016-11" db="EMBL/GenBank/DDBJ databases">
        <title>The macronuclear genome of Stentor coeruleus: a giant cell with tiny introns.</title>
        <authorList>
            <person name="Slabodnick M."/>
            <person name="Ruby J.G."/>
            <person name="Reiff S.B."/>
            <person name="Swart E.C."/>
            <person name="Gosai S."/>
            <person name="Prabakaran S."/>
            <person name="Witkowska E."/>
            <person name="Larue G.E."/>
            <person name="Fisher S."/>
            <person name="Freeman R.M."/>
            <person name="Gunawardena J."/>
            <person name="Chu W."/>
            <person name="Stover N.A."/>
            <person name="Gregory B.D."/>
            <person name="Nowacki M."/>
            <person name="Derisi J."/>
            <person name="Roy S.W."/>
            <person name="Marshall W.F."/>
            <person name="Sood P."/>
        </authorList>
    </citation>
    <scope>NUCLEOTIDE SEQUENCE [LARGE SCALE GENOMIC DNA]</scope>
    <source>
        <strain evidence="7">WM001</strain>
    </source>
</reference>
<evidence type="ECO:0000256" key="4">
    <source>
        <dbReference type="ARBA" id="ARBA00023239"/>
    </source>
</evidence>
<dbReference type="Pfam" id="PF01974">
    <property type="entry name" value="tRNA_int_endo"/>
    <property type="match status" value="1"/>
</dbReference>
<keyword evidence="4" id="KW-0456">Lyase</keyword>
<dbReference type="Gene3D" id="3.40.1350.10">
    <property type="match status" value="1"/>
</dbReference>
<name>A0A1R2BCE6_9CILI</name>
<comment type="catalytic activity">
    <reaction evidence="5">
        <text>pretRNA = a 3'-half-tRNA molecule with a 5'-OH end + a 5'-half-tRNA molecule with a 2',3'-cyclic phosphate end + an intron with a 2',3'-cyclic phosphate and a 5'-hydroxyl terminus.</text>
        <dbReference type="EC" id="4.6.1.16"/>
    </reaction>
</comment>
<dbReference type="GO" id="GO:0005634">
    <property type="term" value="C:nucleus"/>
    <property type="evidence" value="ECO:0007669"/>
    <property type="project" value="UniProtKB-ARBA"/>
</dbReference>
<dbReference type="InterPro" id="IPR036167">
    <property type="entry name" value="tRNA_intron_Endo_cat-like_sf"/>
</dbReference>
<organism evidence="7 8">
    <name type="scientific">Stentor coeruleus</name>
    <dbReference type="NCBI Taxonomy" id="5963"/>
    <lineage>
        <taxon>Eukaryota</taxon>
        <taxon>Sar</taxon>
        <taxon>Alveolata</taxon>
        <taxon>Ciliophora</taxon>
        <taxon>Postciliodesmatophora</taxon>
        <taxon>Heterotrichea</taxon>
        <taxon>Heterotrichida</taxon>
        <taxon>Stentoridae</taxon>
        <taxon>Stentor</taxon>
    </lineage>
</organism>
<evidence type="ECO:0000256" key="1">
    <source>
        <dbReference type="ARBA" id="ARBA00008078"/>
    </source>
</evidence>
<feature type="domain" description="tRNA intron endonuclease catalytic" evidence="6">
    <location>
        <begin position="79"/>
        <end position="153"/>
    </location>
</feature>
<dbReference type="CDD" id="cd22363">
    <property type="entry name" value="tRNA-intron_lyase_C"/>
    <property type="match status" value="1"/>
</dbReference>
<protein>
    <recommendedName>
        <fullName evidence="2">tRNA-intron lyase</fullName>
        <ecNumber evidence="2">4.6.1.16</ecNumber>
    </recommendedName>
</protein>
<comment type="similarity">
    <text evidence="1">Belongs to the tRNA-intron endonuclease family.</text>
</comment>
<evidence type="ECO:0000256" key="3">
    <source>
        <dbReference type="ARBA" id="ARBA00022694"/>
    </source>
</evidence>
<keyword evidence="8" id="KW-1185">Reference proteome</keyword>
<dbReference type="InterPro" id="IPR006677">
    <property type="entry name" value="tRNA_intron_Endonuc_cat-like"/>
</dbReference>
<dbReference type="InterPro" id="IPR011856">
    <property type="entry name" value="tRNA_endonuc-like_dom_sf"/>
</dbReference>
<comment type="caution">
    <text evidence="7">The sequence shown here is derived from an EMBL/GenBank/DDBJ whole genome shotgun (WGS) entry which is preliminary data.</text>
</comment>
<proteinExistence type="inferred from homology"/>
<dbReference type="GO" id="GO:0003676">
    <property type="term" value="F:nucleic acid binding"/>
    <property type="evidence" value="ECO:0007669"/>
    <property type="project" value="InterPro"/>
</dbReference>
<accession>A0A1R2BCE6</accession>
<evidence type="ECO:0000256" key="2">
    <source>
        <dbReference type="ARBA" id="ARBA00012573"/>
    </source>
</evidence>
<dbReference type="GO" id="GO:0000213">
    <property type="term" value="F:tRNA-intron lyase activity"/>
    <property type="evidence" value="ECO:0007669"/>
    <property type="project" value="UniProtKB-EC"/>
</dbReference>
<dbReference type="EMBL" id="MPUH01000759">
    <property type="protein sequence ID" value="OMJ74320.1"/>
    <property type="molecule type" value="Genomic_DNA"/>
</dbReference>
<dbReference type="PANTHER" id="PTHR13070:SF0">
    <property type="entry name" value="TRNA-SPLICING ENDONUCLEASE SUBUNIT SEN34"/>
    <property type="match status" value="1"/>
</dbReference>
<dbReference type="AlphaFoldDB" id="A0A1R2BCE6"/>
<keyword evidence="3" id="KW-0819">tRNA processing</keyword>
<evidence type="ECO:0000313" key="8">
    <source>
        <dbReference type="Proteomes" id="UP000187209"/>
    </source>
</evidence>
<gene>
    <name evidence="7" type="ORF">SteCoe_26768</name>
</gene>